<sequence length="148" mass="16308">MLNKRILVLISLLLVSFLLVGCFTVPVIENKAPVIDSDPILTATVGVEYTYDVDATDDDVLTYSLTEKPIGMTINPATGLIKWIPYKTQVGDNTVEVEVSDRLLSVIQRFNIAVAARIPMTITVDLPTTFRVGESTWFTVNMTANDDV</sequence>
<comment type="caution">
    <text evidence="1">The sequence shown here is derived from an EMBL/GenBank/DDBJ whole genome shotgun (WGS) entry which is preliminary data.</text>
</comment>
<gene>
    <name evidence="1" type="ORF">S03H2_14395</name>
</gene>
<dbReference type="AlphaFoldDB" id="X1GG57"/>
<proteinExistence type="predicted"/>
<dbReference type="InterPro" id="IPR013783">
    <property type="entry name" value="Ig-like_fold"/>
</dbReference>
<evidence type="ECO:0008006" key="2">
    <source>
        <dbReference type="Google" id="ProtNLM"/>
    </source>
</evidence>
<dbReference type="PROSITE" id="PS51257">
    <property type="entry name" value="PROKAR_LIPOPROTEIN"/>
    <property type="match status" value="1"/>
</dbReference>
<evidence type="ECO:0000313" key="1">
    <source>
        <dbReference type="EMBL" id="GAH43810.1"/>
    </source>
</evidence>
<dbReference type="SUPFAM" id="SSF49313">
    <property type="entry name" value="Cadherin-like"/>
    <property type="match status" value="1"/>
</dbReference>
<dbReference type="Gene3D" id="2.60.40.10">
    <property type="entry name" value="Immunoglobulins"/>
    <property type="match status" value="1"/>
</dbReference>
<organism evidence="1">
    <name type="scientific">marine sediment metagenome</name>
    <dbReference type="NCBI Taxonomy" id="412755"/>
    <lineage>
        <taxon>unclassified sequences</taxon>
        <taxon>metagenomes</taxon>
        <taxon>ecological metagenomes</taxon>
    </lineage>
</organism>
<dbReference type="InterPro" id="IPR015919">
    <property type="entry name" value="Cadherin-like_sf"/>
</dbReference>
<dbReference type="EMBL" id="BARU01007305">
    <property type="protein sequence ID" value="GAH43810.1"/>
    <property type="molecule type" value="Genomic_DNA"/>
</dbReference>
<dbReference type="GO" id="GO:0016020">
    <property type="term" value="C:membrane"/>
    <property type="evidence" value="ECO:0007669"/>
    <property type="project" value="InterPro"/>
</dbReference>
<feature type="non-terminal residue" evidence="1">
    <location>
        <position position="148"/>
    </location>
</feature>
<reference evidence="1" key="1">
    <citation type="journal article" date="2014" name="Front. Microbiol.">
        <title>High frequency of phylogenetically diverse reductive dehalogenase-homologous genes in deep subseafloor sedimentary metagenomes.</title>
        <authorList>
            <person name="Kawai M."/>
            <person name="Futagami T."/>
            <person name="Toyoda A."/>
            <person name="Takaki Y."/>
            <person name="Nishi S."/>
            <person name="Hori S."/>
            <person name="Arai W."/>
            <person name="Tsubouchi T."/>
            <person name="Morono Y."/>
            <person name="Uchiyama I."/>
            <person name="Ito T."/>
            <person name="Fujiyama A."/>
            <person name="Inagaki F."/>
            <person name="Takami H."/>
        </authorList>
    </citation>
    <scope>NUCLEOTIDE SEQUENCE</scope>
    <source>
        <strain evidence="1">Expedition CK06-06</strain>
    </source>
</reference>
<accession>X1GG57</accession>
<dbReference type="Pfam" id="PF05345">
    <property type="entry name" value="He_PIG"/>
    <property type="match status" value="1"/>
</dbReference>
<name>X1GG57_9ZZZZ</name>
<protein>
    <recommendedName>
        <fullName evidence="2">Dystroglycan-type cadherin-like domain-containing protein</fullName>
    </recommendedName>
</protein>
<dbReference type="GO" id="GO:0005509">
    <property type="term" value="F:calcium ion binding"/>
    <property type="evidence" value="ECO:0007669"/>
    <property type="project" value="InterPro"/>
</dbReference>